<dbReference type="EMBL" id="CP144747">
    <property type="protein sequence ID" value="WVZ62053.1"/>
    <property type="molecule type" value="Genomic_DNA"/>
</dbReference>
<evidence type="ECO:0000256" key="1">
    <source>
        <dbReference type="SAM" id="Phobius"/>
    </source>
</evidence>
<dbReference type="AlphaFoldDB" id="A0AAQ3WHX9"/>
<accession>A0AAQ3WHX9</accession>
<keyword evidence="3" id="KW-1185">Reference proteome</keyword>
<protein>
    <submittedName>
        <fullName evidence="2">Uncharacterized protein</fullName>
    </submittedName>
</protein>
<proteinExistence type="predicted"/>
<reference evidence="2 3" key="1">
    <citation type="submission" date="2024-02" db="EMBL/GenBank/DDBJ databases">
        <title>High-quality chromosome-scale genome assembly of Pensacola bahiagrass (Paspalum notatum Flugge var. saurae).</title>
        <authorList>
            <person name="Vega J.M."/>
            <person name="Podio M."/>
            <person name="Orjuela J."/>
            <person name="Siena L.A."/>
            <person name="Pessino S.C."/>
            <person name="Combes M.C."/>
            <person name="Mariac C."/>
            <person name="Albertini E."/>
            <person name="Pupilli F."/>
            <person name="Ortiz J.P.A."/>
            <person name="Leblanc O."/>
        </authorList>
    </citation>
    <scope>NUCLEOTIDE SEQUENCE [LARGE SCALE GENOMIC DNA]</scope>
    <source>
        <strain evidence="2">R1</strain>
        <tissue evidence="2">Leaf</tissue>
    </source>
</reference>
<keyword evidence="1" id="KW-1133">Transmembrane helix</keyword>
<evidence type="ECO:0000313" key="3">
    <source>
        <dbReference type="Proteomes" id="UP001341281"/>
    </source>
</evidence>
<keyword evidence="1" id="KW-0812">Transmembrane</keyword>
<feature type="transmembrane region" description="Helical" evidence="1">
    <location>
        <begin position="78"/>
        <end position="96"/>
    </location>
</feature>
<keyword evidence="1" id="KW-0472">Membrane</keyword>
<dbReference type="Proteomes" id="UP001341281">
    <property type="component" value="Chromosome 03"/>
</dbReference>
<feature type="transmembrane region" description="Helical" evidence="1">
    <location>
        <begin position="108"/>
        <end position="127"/>
    </location>
</feature>
<sequence length="134" mass="14682">MTTVTDDSDSDDHELPEEEPEFIVHIVDDHRPPPAPPLQMYRPHVPYLHPPLAQQLGGGGGGGGGPKDCTCSLFTRCLLWSLVFGMVVGTLCEAIKVPKEYRTGGDQVFIIMGPIVIAVLTFVWIIIDMTLELL</sequence>
<evidence type="ECO:0000313" key="2">
    <source>
        <dbReference type="EMBL" id="WVZ62053.1"/>
    </source>
</evidence>
<gene>
    <name evidence="2" type="ORF">U9M48_011841</name>
</gene>
<organism evidence="2 3">
    <name type="scientific">Paspalum notatum var. saurae</name>
    <dbReference type="NCBI Taxonomy" id="547442"/>
    <lineage>
        <taxon>Eukaryota</taxon>
        <taxon>Viridiplantae</taxon>
        <taxon>Streptophyta</taxon>
        <taxon>Embryophyta</taxon>
        <taxon>Tracheophyta</taxon>
        <taxon>Spermatophyta</taxon>
        <taxon>Magnoliopsida</taxon>
        <taxon>Liliopsida</taxon>
        <taxon>Poales</taxon>
        <taxon>Poaceae</taxon>
        <taxon>PACMAD clade</taxon>
        <taxon>Panicoideae</taxon>
        <taxon>Andropogonodae</taxon>
        <taxon>Paspaleae</taxon>
        <taxon>Paspalinae</taxon>
        <taxon>Paspalum</taxon>
    </lineage>
</organism>
<name>A0AAQ3WHX9_PASNO</name>